<dbReference type="SUPFAM" id="SSF82199">
    <property type="entry name" value="SET domain"/>
    <property type="match status" value="1"/>
</dbReference>
<dbReference type="Proteomes" id="UP000305948">
    <property type="component" value="Unassembled WGS sequence"/>
</dbReference>
<dbReference type="PANTHER" id="PTHR13271:SF147">
    <property type="entry name" value="PROTEIN-LYSINE N-METHYLTRANSFERASE EFM1-RELATED"/>
    <property type="match status" value="1"/>
</dbReference>
<dbReference type="CDD" id="cd19180">
    <property type="entry name" value="SET_SpSET10-like"/>
    <property type="match status" value="1"/>
</dbReference>
<evidence type="ECO:0000313" key="2">
    <source>
        <dbReference type="Proteomes" id="UP000305948"/>
    </source>
</evidence>
<dbReference type="InterPro" id="IPR046341">
    <property type="entry name" value="SET_dom_sf"/>
</dbReference>
<protein>
    <submittedName>
        <fullName evidence="1">SET domain-containing protein</fullName>
    </submittedName>
</protein>
<dbReference type="PANTHER" id="PTHR13271">
    <property type="entry name" value="UNCHARACTERIZED PUTATIVE METHYLTRANSFERASE"/>
    <property type="match status" value="1"/>
</dbReference>
<evidence type="ECO:0000313" key="1">
    <source>
        <dbReference type="EMBL" id="TFK47247.1"/>
    </source>
</evidence>
<dbReference type="AlphaFoldDB" id="A0A5C3MQT6"/>
<organism evidence="1 2">
    <name type="scientific">Heliocybe sulcata</name>
    <dbReference type="NCBI Taxonomy" id="5364"/>
    <lineage>
        <taxon>Eukaryota</taxon>
        <taxon>Fungi</taxon>
        <taxon>Dikarya</taxon>
        <taxon>Basidiomycota</taxon>
        <taxon>Agaricomycotina</taxon>
        <taxon>Agaricomycetes</taxon>
        <taxon>Gloeophyllales</taxon>
        <taxon>Gloeophyllaceae</taxon>
        <taxon>Heliocybe</taxon>
    </lineage>
</organism>
<sequence>MEQGKDLLEPDNITAFRKWLLGNGAKIHPTVYFESHTWGFSVRTRVALQPDTTIVSAPFSFAITAELAGDALEDILGAALRELSERELICTYICMHWVIGEQSLRHFPYLNTLPSPPKLRTPLHFTDNELQAFKGTNLYGATLDRKRQWEAEWQRCRDLIKPINEQWAADLTWDRYLAASTYLSSRAFPSSILSRSPTLSATPSSYPVLLPGIDALNHSRAQPVSWLVTYPDSGSASEEPSISLVLHSAQDAGSELFNNYGPKPNSELILGYGFSLKRNPDDTIVLQLGGTEKKWEVGRDARGLEGVWEQVLHAVQGPEGSSDDGGVESDWQDEMEAANVLQEMTQALLDRLPPFPPAGAVREEIKVMLDHYLEGQRAILRSILEFALDKEGAVIRKAREAGIEIVDDDIQNEESDPL</sequence>
<gene>
    <name evidence="1" type="ORF">OE88DRAFT_1714689</name>
</gene>
<proteinExistence type="predicted"/>
<name>A0A5C3MQT6_9AGAM</name>
<dbReference type="InterPro" id="IPR050600">
    <property type="entry name" value="SETD3_SETD6_MTase"/>
</dbReference>
<dbReference type="Gene3D" id="3.90.1410.10">
    <property type="entry name" value="set domain protein methyltransferase, domain 1"/>
    <property type="match status" value="1"/>
</dbReference>
<dbReference type="GO" id="GO:0016279">
    <property type="term" value="F:protein-lysine N-methyltransferase activity"/>
    <property type="evidence" value="ECO:0007669"/>
    <property type="project" value="InterPro"/>
</dbReference>
<dbReference type="InterPro" id="IPR044432">
    <property type="entry name" value="Set10/Efm1_SET"/>
</dbReference>
<dbReference type="GO" id="GO:0005634">
    <property type="term" value="C:nucleus"/>
    <property type="evidence" value="ECO:0007669"/>
    <property type="project" value="TreeGrafter"/>
</dbReference>
<reference evidence="1 2" key="1">
    <citation type="journal article" date="2019" name="Nat. Ecol. Evol.">
        <title>Megaphylogeny resolves global patterns of mushroom evolution.</title>
        <authorList>
            <person name="Varga T."/>
            <person name="Krizsan K."/>
            <person name="Foldi C."/>
            <person name="Dima B."/>
            <person name="Sanchez-Garcia M."/>
            <person name="Sanchez-Ramirez S."/>
            <person name="Szollosi G.J."/>
            <person name="Szarkandi J.G."/>
            <person name="Papp V."/>
            <person name="Albert L."/>
            <person name="Andreopoulos W."/>
            <person name="Angelini C."/>
            <person name="Antonin V."/>
            <person name="Barry K.W."/>
            <person name="Bougher N.L."/>
            <person name="Buchanan P."/>
            <person name="Buyck B."/>
            <person name="Bense V."/>
            <person name="Catcheside P."/>
            <person name="Chovatia M."/>
            <person name="Cooper J."/>
            <person name="Damon W."/>
            <person name="Desjardin D."/>
            <person name="Finy P."/>
            <person name="Geml J."/>
            <person name="Haridas S."/>
            <person name="Hughes K."/>
            <person name="Justo A."/>
            <person name="Karasinski D."/>
            <person name="Kautmanova I."/>
            <person name="Kiss B."/>
            <person name="Kocsube S."/>
            <person name="Kotiranta H."/>
            <person name="LaButti K.M."/>
            <person name="Lechner B.E."/>
            <person name="Liimatainen K."/>
            <person name="Lipzen A."/>
            <person name="Lukacs Z."/>
            <person name="Mihaltcheva S."/>
            <person name="Morgado L.N."/>
            <person name="Niskanen T."/>
            <person name="Noordeloos M.E."/>
            <person name="Ohm R.A."/>
            <person name="Ortiz-Santana B."/>
            <person name="Ovrebo C."/>
            <person name="Racz N."/>
            <person name="Riley R."/>
            <person name="Savchenko A."/>
            <person name="Shiryaev A."/>
            <person name="Soop K."/>
            <person name="Spirin V."/>
            <person name="Szebenyi C."/>
            <person name="Tomsovsky M."/>
            <person name="Tulloss R.E."/>
            <person name="Uehling J."/>
            <person name="Grigoriev I.V."/>
            <person name="Vagvolgyi C."/>
            <person name="Papp T."/>
            <person name="Martin F.M."/>
            <person name="Miettinen O."/>
            <person name="Hibbett D.S."/>
            <person name="Nagy L.G."/>
        </authorList>
    </citation>
    <scope>NUCLEOTIDE SEQUENCE [LARGE SCALE GENOMIC DNA]</scope>
    <source>
        <strain evidence="1 2">OMC1185</strain>
    </source>
</reference>
<dbReference type="OrthoDB" id="42889at2759"/>
<keyword evidence="2" id="KW-1185">Reference proteome</keyword>
<dbReference type="STRING" id="5364.A0A5C3MQT6"/>
<dbReference type="EMBL" id="ML213525">
    <property type="protein sequence ID" value="TFK47247.1"/>
    <property type="molecule type" value="Genomic_DNA"/>
</dbReference>
<accession>A0A5C3MQT6</accession>